<dbReference type="InterPro" id="IPR044996">
    <property type="entry name" value="COQ10-like"/>
</dbReference>
<evidence type="ECO:0000259" key="4">
    <source>
        <dbReference type="Pfam" id="PF03364"/>
    </source>
</evidence>
<dbReference type="GO" id="GO:0005739">
    <property type="term" value="C:mitochondrion"/>
    <property type="evidence" value="ECO:0007669"/>
    <property type="project" value="TreeGrafter"/>
</dbReference>
<dbReference type="EMBL" id="JALJOQ010000152">
    <property type="protein sequence ID" value="KAK9793229.1"/>
    <property type="molecule type" value="Genomic_DNA"/>
</dbReference>
<dbReference type="AlphaFoldDB" id="A0AAW1NS20"/>
<evidence type="ECO:0000256" key="2">
    <source>
        <dbReference type="ARBA" id="ARBA00011814"/>
    </source>
</evidence>
<organism evidence="5 6">
    <name type="scientific">Symbiochloris irregularis</name>
    <dbReference type="NCBI Taxonomy" id="706552"/>
    <lineage>
        <taxon>Eukaryota</taxon>
        <taxon>Viridiplantae</taxon>
        <taxon>Chlorophyta</taxon>
        <taxon>core chlorophytes</taxon>
        <taxon>Trebouxiophyceae</taxon>
        <taxon>Trebouxiales</taxon>
        <taxon>Trebouxiaceae</taxon>
        <taxon>Symbiochloris</taxon>
    </lineage>
</organism>
<accession>A0AAW1NS20</accession>
<dbReference type="PANTHER" id="PTHR12901:SF10">
    <property type="entry name" value="COENZYME Q-BINDING PROTEIN COQ10, MITOCHONDRIAL"/>
    <property type="match status" value="1"/>
</dbReference>
<comment type="similarity">
    <text evidence="1">Belongs to the COQ10 family.</text>
</comment>
<dbReference type="CDD" id="cd07813">
    <property type="entry name" value="COQ10p_like"/>
    <property type="match status" value="1"/>
</dbReference>
<dbReference type="Pfam" id="PF03364">
    <property type="entry name" value="Polyketide_cyc"/>
    <property type="match status" value="1"/>
</dbReference>
<dbReference type="GO" id="GO:0048039">
    <property type="term" value="F:ubiquinone binding"/>
    <property type="evidence" value="ECO:0007669"/>
    <property type="project" value="InterPro"/>
</dbReference>
<name>A0AAW1NS20_9CHLO</name>
<comment type="caution">
    <text evidence="5">The sequence shown here is derived from an EMBL/GenBank/DDBJ whole genome shotgun (WGS) entry which is preliminary data.</text>
</comment>
<reference evidence="5 6" key="1">
    <citation type="journal article" date="2024" name="Nat. Commun.">
        <title>Phylogenomics reveals the evolutionary origins of lichenization in chlorophyte algae.</title>
        <authorList>
            <person name="Puginier C."/>
            <person name="Libourel C."/>
            <person name="Otte J."/>
            <person name="Skaloud P."/>
            <person name="Haon M."/>
            <person name="Grisel S."/>
            <person name="Petersen M."/>
            <person name="Berrin J.G."/>
            <person name="Delaux P.M."/>
            <person name="Dal Grande F."/>
            <person name="Keller J."/>
        </authorList>
    </citation>
    <scope>NUCLEOTIDE SEQUENCE [LARGE SCALE GENOMIC DNA]</scope>
    <source>
        <strain evidence="5 6">SAG 2036</strain>
    </source>
</reference>
<dbReference type="SUPFAM" id="SSF55961">
    <property type="entry name" value="Bet v1-like"/>
    <property type="match status" value="1"/>
</dbReference>
<dbReference type="PANTHER" id="PTHR12901">
    <property type="entry name" value="SPERM PROTEIN HOMOLOG"/>
    <property type="match status" value="1"/>
</dbReference>
<dbReference type="InterPro" id="IPR005031">
    <property type="entry name" value="COQ10_START"/>
</dbReference>
<comment type="function">
    <text evidence="3">Required for the function of coenzyme Q in the respiratory chain. May serve as a chaperone or may be involved in the transport of Q6 from its site of synthesis to the catalytic sites of the respiratory complexes.</text>
</comment>
<gene>
    <name evidence="5" type="ORF">WJX73_008192</name>
</gene>
<proteinExistence type="inferred from homology"/>
<comment type="subunit">
    <text evidence="2">Interacts with coenzyme Q.</text>
</comment>
<keyword evidence="6" id="KW-1185">Reference proteome</keyword>
<feature type="domain" description="Coenzyme Q-binding protein COQ10 START" evidence="4">
    <location>
        <begin position="23"/>
        <end position="151"/>
    </location>
</feature>
<dbReference type="InterPro" id="IPR023393">
    <property type="entry name" value="START-like_dom_sf"/>
</dbReference>
<protein>
    <recommendedName>
        <fullName evidence="4">Coenzyme Q-binding protein COQ10 START domain-containing protein</fullName>
    </recommendedName>
</protein>
<evidence type="ECO:0000313" key="5">
    <source>
        <dbReference type="EMBL" id="KAK9793229.1"/>
    </source>
</evidence>
<dbReference type="Gene3D" id="3.30.530.20">
    <property type="match status" value="1"/>
</dbReference>
<dbReference type="GO" id="GO:0045333">
    <property type="term" value="P:cellular respiration"/>
    <property type="evidence" value="ECO:0007669"/>
    <property type="project" value="InterPro"/>
</dbReference>
<evidence type="ECO:0000313" key="6">
    <source>
        <dbReference type="Proteomes" id="UP001465755"/>
    </source>
</evidence>
<evidence type="ECO:0000256" key="3">
    <source>
        <dbReference type="ARBA" id="ARBA00024947"/>
    </source>
</evidence>
<evidence type="ECO:0000256" key="1">
    <source>
        <dbReference type="ARBA" id="ARBA00006885"/>
    </source>
</evidence>
<sequence>MNAPALFSDACSKKHQERKLIRFSQEQIFSVAAEVENYKEFVPWCQRSVIVDVRDEDNFSAELEVGFKMFVERVRYTSEVTLTRPNKVVSKVSDSTLFNHLDTTWEFAPGPTPNTCWLSFRTDFEFKSPLYAQVANVFFDEVVRRMMGAFEKRCLKLYGNAPTQQQAGRDPLAYKVYKVG</sequence>
<dbReference type="Proteomes" id="UP001465755">
    <property type="component" value="Unassembled WGS sequence"/>
</dbReference>